<keyword evidence="11" id="KW-0325">Glycoprotein</keyword>
<keyword evidence="4" id="KW-0433">Leucine-rich repeat</keyword>
<evidence type="ECO:0000256" key="7">
    <source>
        <dbReference type="ARBA" id="ARBA00022737"/>
    </source>
</evidence>
<dbReference type="Pfam" id="PF13855">
    <property type="entry name" value="LRR_8"/>
    <property type="match status" value="1"/>
</dbReference>
<dbReference type="InterPro" id="IPR013210">
    <property type="entry name" value="LRR_N_plant-typ"/>
</dbReference>
<dbReference type="InterPro" id="IPR003591">
    <property type="entry name" value="Leu-rich_rpt_typical-subtyp"/>
</dbReference>
<dbReference type="GO" id="GO:0005886">
    <property type="term" value="C:plasma membrane"/>
    <property type="evidence" value="ECO:0007669"/>
    <property type="project" value="UniProtKB-SubCell"/>
</dbReference>
<dbReference type="Gramene" id="CDY16274">
    <property type="protein sequence ID" value="CDY16274"/>
    <property type="gene ID" value="GSBRNA2T00090762001"/>
</dbReference>
<dbReference type="PANTHER" id="PTHR48061:SF12">
    <property type="entry name" value="DISEASE RESISTANCE LIKE PROTEIN"/>
    <property type="match status" value="1"/>
</dbReference>
<organism evidence="15 16">
    <name type="scientific">Brassica napus</name>
    <name type="common">Rape</name>
    <dbReference type="NCBI Taxonomy" id="3708"/>
    <lineage>
        <taxon>Eukaryota</taxon>
        <taxon>Viridiplantae</taxon>
        <taxon>Streptophyta</taxon>
        <taxon>Embryophyta</taxon>
        <taxon>Tracheophyta</taxon>
        <taxon>Spermatophyta</taxon>
        <taxon>Magnoliopsida</taxon>
        <taxon>eudicotyledons</taxon>
        <taxon>Gunneridae</taxon>
        <taxon>Pentapetalae</taxon>
        <taxon>rosids</taxon>
        <taxon>malvids</taxon>
        <taxon>Brassicales</taxon>
        <taxon>Brassicaceae</taxon>
        <taxon>Brassiceae</taxon>
        <taxon>Brassica</taxon>
    </lineage>
</organism>
<feature type="domain" description="Leucine-rich repeat-containing N-terminal plant-type" evidence="14">
    <location>
        <begin position="38"/>
        <end position="80"/>
    </location>
</feature>
<dbReference type="SUPFAM" id="SSF52047">
    <property type="entry name" value="RNI-like"/>
    <property type="match status" value="1"/>
</dbReference>
<evidence type="ECO:0000256" key="11">
    <source>
        <dbReference type="ARBA" id="ARBA00023180"/>
    </source>
</evidence>
<evidence type="ECO:0000256" key="3">
    <source>
        <dbReference type="ARBA" id="ARBA00022475"/>
    </source>
</evidence>
<dbReference type="Pfam" id="PF00560">
    <property type="entry name" value="LRR_1"/>
    <property type="match status" value="8"/>
</dbReference>
<evidence type="ECO:0000256" key="2">
    <source>
        <dbReference type="ARBA" id="ARBA00009592"/>
    </source>
</evidence>
<dbReference type="InterPro" id="IPR046956">
    <property type="entry name" value="RLP23-like"/>
</dbReference>
<dbReference type="OMA" id="NALWEFK"/>
<evidence type="ECO:0000256" key="1">
    <source>
        <dbReference type="ARBA" id="ARBA00004251"/>
    </source>
</evidence>
<evidence type="ECO:0000256" key="10">
    <source>
        <dbReference type="ARBA" id="ARBA00023170"/>
    </source>
</evidence>
<dbReference type="Pfam" id="PF08263">
    <property type="entry name" value="LRRNT_2"/>
    <property type="match status" value="1"/>
</dbReference>
<keyword evidence="9 12" id="KW-0472">Membrane</keyword>
<sequence length="733" mass="81150">MHSCCARKIIVWSLCLIFSLSHSILVCGSSPPKHLCRQDQRNALWEFKSEFPLSGMAADEKTQTWRNNSDCCSWDGITCDPKTGNVAELNLWGSSLNGPLRSSSDSIGDLKYLRVLGLSGCNLFGKLPSSLGNLSDLTVLELDGNGFTGELPVSLGNLKQLTNGNFHHALLNLTELTAINLVSNQLEGTLPSNMSSLSKLEYFDIGSNLFSGFVPSSLFMIPSLIHLKLERNHFNSLLEIGNISSPSKLQTLSLGGNKLRAIIVDMSLFSHFESLSILTSCNISEFPKFLRTQTSLFYLDISQNQIKGQVPAWLWSLPGLANEIYLLDISSNAFQDPFPLLPKSITFLSASDNQFSGEILKTICELDSLETLVLSNNNFSGSIPRCFEKFNTKLTVLHLQNNRLSGEFPEESVSIGLISLDVGHNQLSGEFPKSLMNCTGLEFLNVEENKFNDTFPFWLRVLPGLQFLVLRSNEFHGPIYSPEGSINFPKLRIFDISKNLFSGALPSDYFSGWSEMSSGVYTPDNKQKRFIGIGFSNYVKSVVLANKGLEMKLLGTSFNIYKSIDVSGNRFKGEIPKSIGLLKEMIVLNMSNNAFIGHIPPSLSNLTNLQSLDLSRNRLSGKIPPELGKLTFLAWMNFSYNNLEGPIPQGTQIQSQDSSSFLQNPGLCGAPLLKTCSGGEEATINKDKEEDQVLSWIAAGIAYVPGVFCGFTIGHILTSYRHDWFKRIFHYFS</sequence>
<proteinExistence type="inferred from homology"/>
<keyword evidence="3" id="KW-1003">Cell membrane</keyword>
<dbReference type="PaxDb" id="3708-A0A078FTL7"/>
<gene>
    <name evidence="15" type="primary">BnaC01g23090D</name>
    <name evidence="15" type="ORF">GSBRNA2T00090762001</name>
</gene>
<evidence type="ECO:0000256" key="13">
    <source>
        <dbReference type="SAM" id="SignalP"/>
    </source>
</evidence>
<keyword evidence="8 12" id="KW-1133">Transmembrane helix</keyword>
<reference evidence="15 16" key="1">
    <citation type="journal article" date="2014" name="Science">
        <title>Plant genetics. Early allopolyploid evolution in the post-Neolithic Brassica napus oilseed genome.</title>
        <authorList>
            <person name="Chalhoub B."/>
            <person name="Denoeud F."/>
            <person name="Liu S."/>
            <person name="Parkin I.A."/>
            <person name="Tang H."/>
            <person name="Wang X."/>
            <person name="Chiquet J."/>
            <person name="Belcram H."/>
            <person name="Tong C."/>
            <person name="Samans B."/>
            <person name="Correa M."/>
            <person name="Da Silva C."/>
            <person name="Just J."/>
            <person name="Falentin C."/>
            <person name="Koh C.S."/>
            <person name="Le Clainche I."/>
            <person name="Bernard M."/>
            <person name="Bento P."/>
            <person name="Noel B."/>
            <person name="Labadie K."/>
            <person name="Alberti A."/>
            <person name="Charles M."/>
            <person name="Arnaud D."/>
            <person name="Guo H."/>
            <person name="Daviaud C."/>
            <person name="Alamery S."/>
            <person name="Jabbari K."/>
            <person name="Zhao M."/>
            <person name="Edger P.P."/>
            <person name="Chelaifa H."/>
            <person name="Tack D."/>
            <person name="Lassalle G."/>
            <person name="Mestiri I."/>
            <person name="Schnel N."/>
            <person name="Le Paslier M.C."/>
            <person name="Fan G."/>
            <person name="Renault V."/>
            <person name="Bayer P.E."/>
            <person name="Golicz A.A."/>
            <person name="Manoli S."/>
            <person name="Lee T.H."/>
            <person name="Thi V.H."/>
            <person name="Chalabi S."/>
            <person name="Hu Q."/>
            <person name="Fan C."/>
            <person name="Tollenaere R."/>
            <person name="Lu Y."/>
            <person name="Battail C."/>
            <person name="Shen J."/>
            <person name="Sidebottom C.H."/>
            <person name="Wang X."/>
            <person name="Canaguier A."/>
            <person name="Chauveau A."/>
            <person name="Berard A."/>
            <person name="Deniot G."/>
            <person name="Guan M."/>
            <person name="Liu Z."/>
            <person name="Sun F."/>
            <person name="Lim Y.P."/>
            <person name="Lyons E."/>
            <person name="Town C.D."/>
            <person name="Bancroft I."/>
            <person name="Wang X."/>
            <person name="Meng J."/>
            <person name="Ma J."/>
            <person name="Pires J.C."/>
            <person name="King G.J."/>
            <person name="Brunel D."/>
            <person name="Delourme R."/>
            <person name="Renard M."/>
            <person name="Aury J.M."/>
            <person name="Adams K.L."/>
            <person name="Batley J."/>
            <person name="Snowdon R.J."/>
            <person name="Tost J."/>
            <person name="Edwards D."/>
            <person name="Zhou Y."/>
            <person name="Hua W."/>
            <person name="Sharpe A.G."/>
            <person name="Paterson A.H."/>
            <person name="Guan C."/>
            <person name="Wincker P."/>
        </authorList>
    </citation>
    <scope>NUCLEOTIDE SEQUENCE [LARGE SCALE GENOMIC DNA]</scope>
    <source>
        <strain evidence="16">cv. Darmor-bzh</strain>
    </source>
</reference>
<dbReference type="SMART" id="SM00369">
    <property type="entry name" value="LRR_TYP"/>
    <property type="match status" value="4"/>
</dbReference>
<dbReference type="FunFam" id="3.80.10.10:FF:000213">
    <property type="entry name" value="Tyrosine-sulfated glycopeptide receptor 1"/>
    <property type="match status" value="1"/>
</dbReference>
<dbReference type="EMBL" id="LK032062">
    <property type="protein sequence ID" value="CDY16274.1"/>
    <property type="molecule type" value="Genomic_DNA"/>
</dbReference>
<keyword evidence="5 12" id="KW-0812">Transmembrane</keyword>
<evidence type="ECO:0000256" key="4">
    <source>
        <dbReference type="ARBA" id="ARBA00022614"/>
    </source>
</evidence>
<keyword evidence="6 13" id="KW-0732">Signal</keyword>
<dbReference type="AlphaFoldDB" id="A0A078FTL7"/>
<evidence type="ECO:0000256" key="9">
    <source>
        <dbReference type="ARBA" id="ARBA00023136"/>
    </source>
</evidence>
<dbReference type="InterPro" id="IPR001611">
    <property type="entry name" value="Leu-rich_rpt"/>
</dbReference>
<name>A0A078FTL7_BRANA</name>
<dbReference type="InterPro" id="IPR032675">
    <property type="entry name" value="LRR_dom_sf"/>
</dbReference>
<evidence type="ECO:0000259" key="14">
    <source>
        <dbReference type="Pfam" id="PF08263"/>
    </source>
</evidence>
<evidence type="ECO:0000256" key="6">
    <source>
        <dbReference type="ARBA" id="ARBA00022729"/>
    </source>
</evidence>
<dbReference type="Gene3D" id="3.80.10.10">
    <property type="entry name" value="Ribonuclease Inhibitor"/>
    <property type="match status" value="3"/>
</dbReference>
<keyword evidence="10" id="KW-0675">Receptor</keyword>
<comment type="subcellular location">
    <subcellularLocation>
        <location evidence="1">Cell membrane</location>
        <topology evidence="1">Single-pass type I membrane protein</topology>
    </subcellularLocation>
</comment>
<evidence type="ECO:0000256" key="8">
    <source>
        <dbReference type="ARBA" id="ARBA00022989"/>
    </source>
</evidence>
<dbReference type="Proteomes" id="UP000028999">
    <property type="component" value="Unassembled WGS sequence"/>
</dbReference>
<dbReference type="PRINTS" id="PR00019">
    <property type="entry name" value="LEURICHRPT"/>
</dbReference>
<dbReference type="PROSITE" id="PS51450">
    <property type="entry name" value="LRR"/>
    <property type="match status" value="1"/>
</dbReference>
<feature type="signal peptide" evidence="13">
    <location>
        <begin position="1"/>
        <end position="28"/>
    </location>
</feature>
<evidence type="ECO:0000313" key="16">
    <source>
        <dbReference type="Proteomes" id="UP000028999"/>
    </source>
</evidence>
<feature type="transmembrane region" description="Helical" evidence="12">
    <location>
        <begin position="693"/>
        <end position="717"/>
    </location>
</feature>
<keyword evidence="7" id="KW-0677">Repeat</keyword>
<feature type="chain" id="PRO_5001735145" evidence="13">
    <location>
        <begin position="29"/>
        <end position="733"/>
    </location>
</feature>
<dbReference type="PANTHER" id="PTHR48061">
    <property type="entry name" value="LEUCINE-RICH REPEAT RECEPTOR PROTEIN KINASE EMS1-LIKE-RELATED"/>
    <property type="match status" value="1"/>
</dbReference>
<dbReference type="SUPFAM" id="SSF52058">
    <property type="entry name" value="L domain-like"/>
    <property type="match status" value="1"/>
</dbReference>
<evidence type="ECO:0000256" key="12">
    <source>
        <dbReference type="SAM" id="Phobius"/>
    </source>
</evidence>
<evidence type="ECO:0000256" key="5">
    <source>
        <dbReference type="ARBA" id="ARBA00022692"/>
    </source>
</evidence>
<accession>A0A078FTL7</accession>
<keyword evidence="16" id="KW-1185">Reference proteome</keyword>
<dbReference type="STRING" id="3708.A0A078FTL7"/>
<comment type="similarity">
    <text evidence="2">Belongs to the RLP family.</text>
</comment>
<protein>
    <submittedName>
        <fullName evidence="15">BnaC01g23090D protein</fullName>
    </submittedName>
</protein>
<evidence type="ECO:0000313" key="15">
    <source>
        <dbReference type="EMBL" id="CDY16274.1"/>
    </source>
</evidence>